<dbReference type="Proteomes" id="UP000321558">
    <property type="component" value="Unassembled WGS sequence"/>
</dbReference>
<protein>
    <submittedName>
        <fullName evidence="1">Uncharacterized protein</fullName>
    </submittedName>
</protein>
<evidence type="ECO:0000313" key="1">
    <source>
        <dbReference type="EMBL" id="GEN88131.1"/>
    </source>
</evidence>
<sequence length="73" mass="8442">MTQTRSRDFVLHAKSPQFYWEGTGQLSIKTFSNGKVFYRKNKGFFAVENNRYLLLNEGAYTISIDEAVSVELK</sequence>
<evidence type="ECO:0000313" key="2">
    <source>
        <dbReference type="Proteomes" id="UP000321558"/>
    </source>
</evidence>
<comment type="caution">
    <text evidence="1">The sequence shown here is derived from an EMBL/GenBank/DDBJ whole genome shotgun (WGS) entry which is preliminary data.</text>
</comment>
<dbReference type="AlphaFoldDB" id="A0A511ZL01"/>
<dbReference type="EMBL" id="BJYM01000011">
    <property type="protein sequence ID" value="GEN88131.1"/>
    <property type="molecule type" value="Genomic_DNA"/>
</dbReference>
<organism evidence="1 2">
    <name type="scientific">Oceanobacillus sojae</name>
    <dbReference type="NCBI Taxonomy" id="582851"/>
    <lineage>
        <taxon>Bacteria</taxon>
        <taxon>Bacillati</taxon>
        <taxon>Bacillota</taxon>
        <taxon>Bacilli</taxon>
        <taxon>Bacillales</taxon>
        <taxon>Bacillaceae</taxon>
        <taxon>Oceanobacillus</taxon>
    </lineage>
</organism>
<proteinExistence type="predicted"/>
<accession>A0A511ZL01</accession>
<reference evidence="1 2" key="1">
    <citation type="submission" date="2019-07" db="EMBL/GenBank/DDBJ databases">
        <title>Whole genome shotgun sequence of Oceanobacillus sojae NBRC 105379.</title>
        <authorList>
            <person name="Hosoyama A."/>
            <person name="Uohara A."/>
            <person name="Ohji S."/>
            <person name="Ichikawa N."/>
        </authorList>
    </citation>
    <scope>NUCLEOTIDE SEQUENCE [LARGE SCALE GENOMIC DNA]</scope>
    <source>
        <strain evidence="1 2">NBRC 105379</strain>
    </source>
</reference>
<name>A0A511ZL01_9BACI</name>
<gene>
    <name evidence="1" type="ORF">OSO01_28700</name>
</gene>
<keyword evidence="2" id="KW-1185">Reference proteome</keyword>